<evidence type="ECO:0000256" key="2">
    <source>
        <dbReference type="ARBA" id="ARBA00023242"/>
    </source>
</evidence>
<dbReference type="EMBL" id="JBEDUW010000002">
    <property type="protein sequence ID" value="KAK9947242.1"/>
    <property type="molecule type" value="Genomic_DNA"/>
</dbReference>
<dbReference type="InterPro" id="IPR001005">
    <property type="entry name" value="SANT/Myb"/>
</dbReference>
<evidence type="ECO:0000313" key="6">
    <source>
        <dbReference type="EMBL" id="KAK9947242.1"/>
    </source>
</evidence>
<dbReference type="CDD" id="cd11660">
    <property type="entry name" value="SANT_TRF"/>
    <property type="match status" value="1"/>
</dbReference>
<evidence type="ECO:0000259" key="4">
    <source>
        <dbReference type="PROSITE" id="PS50090"/>
    </source>
</evidence>
<protein>
    <submittedName>
        <fullName evidence="6">Uncharacterized protein</fullName>
    </submittedName>
</protein>
<dbReference type="AlphaFoldDB" id="A0AAW1YEW1"/>
<accession>A0AAW1YEW1</accession>
<proteinExistence type="predicted"/>
<dbReference type="GO" id="GO:0005634">
    <property type="term" value="C:nucleus"/>
    <property type="evidence" value="ECO:0007669"/>
    <property type="project" value="UniProtKB-SubCell"/>
</dbReference>
<organism evidence="6 7">
    <name type="scientific">Rubus argutus</name>
    <name type="common">Southern blackberry</name>
    <dbReference type="NCBI Taxonomy" id="59490"/>
    <lineage>
        <taxon>Eukaryota</taxon>
        <taxon>Viridiplantae</taxon>
        <taxon>Streptophyta</taxon>
        <taxon>Embryophyta</taxon>
        <taxon>Tracheophyta</taxon>
        <taxon>Spermatophyta</taxon>
        <taxon>Magnoliopsida</taxon>
        <taxon>eudicotyledons</taxon>
        <taxon>Gunneridae</taxon>
        <taxon>Pentapetalae</taxon>
        <taxon>rosids</taxon>
        <taxon>fabids</taxon>
        <taxon>Rosales</taxon>
        <taxon>Rosaceae</taxon>
        <taxon>Rosoideae</taxon>
        <taxon>Rosoideae incertae sedis</taxon>
        <taxon>Rubus</taxon>
    </lineage>
</organism>
<dbReference type="InterPro" id="IPR009057">
    <property type="entry name" value="Homeodomain-like_sf"/>
</dbReference>
<gene>
    <name evidence="6" type="ORF">M0R45_012674</name>
</gene>
<dbReference type="Pfam" id="PF00249">
    <property type="entry name" value="Myb_DNA-binding"/>
    <property type="match status" value="1"/>
</dbReference>
<feature type="domain" description="HTH myb-type" evidence="5">
    <location>
        <begin position="478"/>
        <end position="534"/>
    </location>
</feature>
<dbReference type="SMART" id="SM00717">
    <property type="entry name" value="SANT"/>
    <property type="match status" value="1"/>
</dbReference>
<dbReference type="Proteomes" id="UP001457282">
    <property type="component" value="Unassembled WGS sequence"/>
</dbReference>
<dbReference type="PANTHER" id="PTHR46993:SF6">
    <property type="entry name" value="MYB TRANSCRIPTION FACTOR"/>
    <property type="match status" value="1"/>
</dbReference>
<feature type="domain" description="Myb-like" evidence="4">
    <location>
        <begin position="478"/>
        <end position="533"/>
    </location>
</feature>
<comment type="subcellular location">
    <subcellularLocation>
        <location evidence="1">Nucleus</location>
    </subcellularLocation>
</comment>
<evidence type="ECO:0000256" key="1">
    <source>
        <dbReference type="ARBA" id="ARBA00004123"/>
    </source>
</evidence>
<evidence type="ECO:0000259" key="5">
    <source>
        <dbReference type="PROSITE" id="PS51294"/>
    </source>
</evidence>
<keyword evidence="7" id="KW-1185">Reference proteome</keyword>
<feature type="region of interest" description="Disordered" evidence="3">
    <location>
        <begin position="347"/>
        <end position="391"/>
    </location>
</feature>
<feature type="compositionally biased region" description="Polar residues" evidence="3">
    <location>
        <begin position="363"/>
        <end position="374"/>
    </location>
</feature>
<dbReference type="PANTHER" id="PTHR46993">
    <property type="entry name" value="MYB TRANSCRIPTION FACTOR"/>
    <property type="match status" value="1"/>
</dbReference>
<keyword evidence="2" id="KW-0539">Nucleus</keyword>
<dbReference type="SUPFAM" id="SSF46689">
    <property type="entry name" value="Homeodomain-like"/>
    <property type="match status" value="1"/>
</dbReference>
<dbReference type="PROSITE" id="PS50090">
    <property type="entry name" value="MYB_LIKE"/>
    <property type="match status" value="1"/>
</dbReference>
<evidence type="ECO:0000256" key="3">
    <source>
        <dbReference type="SAM" id="MobiDB-lite"/>
    </source>
</evidence>
<dbReference type="Gene3D" id="1.10.246.220">
    <property type="match status" value="1"/>
</dbReference>
<sequence>MDSDVDVWRWVLELLLRDRENESIAKRVLAVAPFAKQDWRLKKTVLLRTIECQIYDCASVTETILEMLESIEVLDRGQGFPTTNSMRAAYCAVATECTVKFLVCLRGEPSGKYMEAVDRIWRGRVRVLEESERSELVSSELKERRDEVEAGIWDMIVSKKLSRMNTRNDALRLVAAYVKEAFARMGPPFIITVMRLNMAKESFGSESDQDAVENGGNVGDRCEMEVQIANGADLGDVTGLEVAIANRGVLSFEPATKEKEISRNKALKRKHGPVKIRDAENVGTDTSDGIHHYVSSAEVRKVQEELKSRVMTLQALVTDPLPYALHVSGIVRSELEMRSLNHVSGEVGAANSSVEKNTEPDHSNNGNHGNLISSHRNDVPQPAGKENDAPNLFVDKAKGTEYVQSGDLNLGDPCCSNQNRVSRPGFVERNSNAHTYEWDDSLGMSPEGTMNGKGRLHLPSPKRNAVSPLKKYEDKRFAKRRKVKRWSLHEEDTLRTGVQKYGKGNWKFILDMYRDIFEERTEVDLKDKWRNMTK</sequence>
<dbReference type="InterPro" id="IPR017930">
    <property type="entry name" value="Myb_dom"/>
</dbReference>
<dbReference type="PROSITE" id="PS51294">
    <property type="entry name" value="HTH_MYB"/>
    <property type="match status" value="1"/>
</dbReference>
<evidence type="ECO:0000313" key="7">
    <source>
        <dbReference type="Proteomes" id="UP001457282"/>
    </source>
</evidence>
<comment type="caution">
    <text evidence="6">The sequence shown here is derived from an EMBL/GenBank/DDBJ whole genome shotgun (WGS) entry which is preliminary data.</text>
</comment>
<name>A0AAW1YEW1_RUBAR</name>
<reference evidence="6 7" key="1">
    <citation type="journal article" date="2023" name="G3 (Bethesda)">
        <title>A chromosome-length genome assembly and annotation of blackberry (Rubus argutus, cv. 'Hillquist').</title>
        <authorList>
            <person name="Bruna T."/>
            <person name="Aryal R."/>
            <person name="Dudchenko O."/>
            <person name="Sargent D.J."/>
            <person name="Mead D."/>
            <person name="Buti M."/>
            <person name="Cavallini A."/>
            <person name="Hytonen T."/>
            <person name="Andres J."/>
            <person name="Pham M."/>
            <person name="Weisz D."/>
            <person name="Mascagni F."/>
            <person name="Usai G."/>
            <person name="Natali L."/>
            <person name="Bassil N."/>
            <person name="Fernandez G.E."/>
            <person name="Lomsadze A."/>
            <person name="Armour M."/>
            <person name="Olukolu B."/>
            <person name="Poorten T."/>
            <person name="Britton C."/>
            <person name="Davik J."/>
            <person name="Ashrafi H."/>
            <person name="Aiden E.L."/>
            <person name="Borodovsky M."/>
            <person name="Worthington M."/>
        </authorList>
    </citation>
    <scope>NUCLEOTIDE SEQUENCE [LARGE SCALE GENOMIC DNA]</scope>
    <source>
        <strain evidence="6">PI 553951</strain>
    </source>
</reference>